<evidence type="ECO:0000256" key="2">
    <source>
        <dbReference type="ARBA" id="ARBA00022598"/>
    </source>
</evidence>
<dbReference type="GO" id="GO:0006631">
    <property type="term" value="P:fatty acid metabolic process"/>
    <property type="evidence" value="ECO:0007669"/>
    <property type="project" value="TreeGrafter"/>
</dbReference>
<organism evidence="4 5">
    <name type="scientific">Pterulicium gracile</name>
    <dbReference type="NCBI Taxonomy" id="1884261"/>
    <lineage>
        <taxon>Eukaryota</taxon>
        <taxon>Fungi</taxon>
        <taxon>Dikarya</taxon>
        <taxon>Basidiomycota</taxon>
        <taxon>Agaricomycotina</taxon>
        <taxon>Agaricomycetes</taxon>
        <taxon>Agaricomycetidae</taxon>
        <taxon>Agaricales</taxon>
        <taxon>Pleurotineae</taxon>
        <taxon>Pterulaceae</taxon>
        <taxon>Pterulicium</taxon>
    </lineage>
</organism>
<dbReference type="Pfam" id="PF23562">
    <property type="entry name" value="AMP-binding_C_3"/>
    <property type="match status" value="1"/>
</dbReference>
<gene>
    <name evidence="4" type="ORF">BDV98DRAFT_614147</name>
</gene>
<dbReference type="Gene3D" id="3.40.50.12780">
    <property type="entry name" value="N-terminal domain of ligase-like"/>
    <property type="match status" value="1"/>
</dbReference>
<evidence type="ECO:0000259" key="3">
    <source>
        <dbReference type="Pfam" id="PF00501"/>
    </source>
</evidence>
<evidence type="ECO:0000256" key="1">
    <source>
        <dbReference type="ARBA" id="ARBA00006432"/>
    </source>
</evidence>
<dbReference type="OrthoDB" id="429813at2759"/>
<dbReference type="PANTHER" id="PTHR43201">
    <property type="entry name" value="ACYL-COA SYNTHETASE"/>
    <property type="match status" value="1"/>
</dbReference>
<protein>
    <submittedName>
        <fullName evidence="4">Acetyl-CoA synthetase-like protein</fullName>
    </submittedName>
</protein>
<dbReference type="Proteomes" id="UP000305067">
    <property type="component" value="Unassembled WGS sequence"/>
</dbReference>
<dbReference type="Pfam" id="PF00501">
    <property type="entry name" value="AMP-binding"/>
    <property type="match status" value="1"/>
</dbReference>
<name>A0A5C3Q5B5_9AGAR</name>
<evidence type="ECO:0000313" key="5">
    <source>
        <dbReference type="Proteomes" id="UP000305067"/>
    </source>
</evidence>
<dbReference type="AlphaFoldDB" id="A0A5C3Q5B5"/>
<dbReference type="SUPFAM" id="SSF56801">
    <property type="entry name" value="Acetyl-CoA synthetase-like"/>
    <property type="match status" value="1"/>
</dbReference>
<proteinExistence type="inferred from homology"/>
<dbReference type="EMBL" id="ML178849">
    <property type="protein sequence ID" value="TFK97275.1"/>
    <property type="molecule type" value="Genomic_DNA"/>
</dbReference>
<dbReference type="InterPro" id="IPR000873">
    <property type="entry name" value="AMP-dep_synth/lig_dom"/>
</dbReference>
<evidence type="ECO:0000313" key="4">
    <source>
        <dbReference type="EMBL" id="TFK97275.1"/>
    </source>
</evidence>
<sequence length="551" mass="61406">MPLRTHLTAIEDTCRKEPDATAFRIPKLDNDGLVSEWTSISYQQFWSEILAQAQKWSRVFKGKNIARGSVITHWLKGLSYEDVVLIYGVSRAGYIPQLISASMPSQEAVFDMAQRASSRLLVCDPALREKVARSPIPVFLTSMLDVETAEQYAIDDHDELPELHGLSKDVNAPAFILHTSGSTSGQPKLVPWTYDWVDFKIARMDALLPPLAANGIQAVYAWMGSACHGGQMFVFLGAFKNASCMIQCTSVAFSSNELVDMVQRCKLSTLVQFPPLFSLHLKRSRQDPNVLKALQGLDTATLVGMPLPQEDLEWCITQNIPIRAKCGTLLVTIPGRPPLYRPIDSTLVTFLPAEDSNRTTSISNSQANGKRAPQLVEFVVPSLSRDCPAPSLRSEKDGHFHTGDLFEEVEQGVYASRGRADDWILLGCPGFGRCDTKSVESNVMQTCGDLISGCVVAGYFRPVIVLFVEVHVDSSTSENDLKQEILRRIQPTQQKLWDYERLRDPRQIFVAPKGTLPRTAIKGNIRRKAVEEVFKKELDALYESGLKLKDF</sequence>
<dbReference type="GO" id="GO:0031956">
    <property type="term" value="F:medium-chain fatty acid-CoA ligase activity"/>
    <property type="evidence" value="ECO:0007669"/>
    <property type="project" value="TreeGrafter"/>
</dbReference>
<dbReference type="InterPro" id="IPR042099">
    <property type="entry name" value="ANL_N_sf"/>
</dbReference>
<reference evidence="4 5" key="1">
    <citation type="journal article" date="2019" name="Nat. Ecol. Evol.">
        <title>Megaphylogeny resolves global patterns of mushroom evolution.</title>
        <authorList>
            <person name="Varga T."/>
            <person name="Krizsan K."/>
            <person name="Foldi C."/>
            <person name="Dima B."/>
            <person name="Sanchez-Garcia M."/>
            <person name="Sanchez-Ramirez S."/>
            <person name="Szollosi G.J."/>
            <person name="Szarkandi J.G."/>
            <person name="Papp V."/>
            <person name="Albert L."/>
            <person name="Andreopoulos W."/>
            <person name="Angelini C."/>
            <person name="Antonin V."/>
            <person name="Barry K.W."/>
            <person name="Bougher N.L."/>
            <person name="Buchanan P."/>
            <person name="Buyck B."/>
            <person name="Bense V."/>
            <person name="Catcheside P."/>
            <person name="Chovatia M."/>
            <person name="Cooper J."/>
            <person name="Damon W."/>
            <person name="Desjardin D."/>
            <person name="Finy P."/>
            <person name="Geml J."/>
            <person name="Haridas S."/>
            <person name="Hughes K."/>
            <person name="Justo A."/>
            <person name="Karasinski D."/>
            <person name="Kautmanova I."/>
            <person name="Kiss B."/>
            <person name="Kocsube S."/>
            <person name="Kotiranta H."/>
            <person name="LaButti K.M."/>
            <person name="Lechner B.E."/>
            <person name="Liimatainen K."/>
            <person name="Lipzen A."/>
            <person name="Lukacs Z."/>
            <person name="Mihaltcheva S."/>
            <person name="Morgado L.N."/>
            <person name="Niskanen T."/>
            <person name="Noordeloos M.E."/>
            <person name="Ohm R.A."/>
            <person name="Ortiz-Santana B."/>
            <person name="Ovrebo C."/>
            <person name="Racz N."/>
            <person name="Riley R."/>
            <person name="Savchenko A."/>
            <person name="Shiryaev A."/>
            <person name="Soop K."/>
            <person name="Spirin V."/>
            <person name="Szebenyi C."/>
            <person name="Tomsovsky M."/>
            <person name="Tulloss R.E."/>
            <person name="Uehling J."/>
            <person name="Grigoriev I.V."/>
            <person name="Vagvolgyi C."/>
            <person name="Papp T."/>
            <person name="Martin F.M."/>
            <person name="Miettinen O."/>
            <person name="Hibbett D.S."/>
            <person name="Nagy L.G."/>
        </authorList>
    </citation>
    <scope>NUCLEOTIDE SEQUENCE [LARGE SCALE GENOMIC DNA]</scope>
    <source>
        <strain evidence="4 5">CBS 309.79</strain>
    </source>
</reference>
<comment type="similarity">
    <text evidence="1">Belongs to the ATP-dependent AMP-binding enzyme family.</text>
</comment>
<keyword evidence="2" id="KW-0436">Ligase</keyword>
<dbReference type="STRING" id="1884261.A0A5C3Q5B5"/>
<keyword evidence="5" id="KW-1185">Reference proteome</keyword>
<dbReference type="PANTHER" id="PTHR43201:SF5">
    <property type="entry name" value="MEDIUM-CHAIN ACYL-COA LIGASE ACSF2, MITOCHONDRIAL"/>
    <property type="match status" value="1"/>
</dbReference>
<accession>A0A5C3Q5B5</accession>
<feature type="domain" description="AMP-dependent synthetase/ligase" evidence="3">
    <location>
        <begin position="11"/>
        <end position="316"/>
    </location>
</feature>